<feature type="transmembrane region" description="Helical" evidence="2">
    <location>
        <begin position="36"/>
        <end position="60"/>
    </location>
</feature>
<keyword evidence="2" id="KW-0812">Transmembrane</keyword>
<dbReference type="PANTHER" id="PTHR30576">
    <property type="entry name" value="COLANIC BIOSYNTHESIS UDP-GLUCOSE LIPID CARRIER TRANSFERASE"/>
    <property type="match status" value="1"/>
</dbReference>
<feature type="domain" description="Bacterial sugar transferase" evidence="3">
    <location>
        <begin position="34"/>
        <end position="232"/>
    </location>
</feature>
<dbReference type="Pfam" id="PF02397">
    <property type="entry name" value="Bac_transf"/>
    <property type="match status" value="1"/>
</dbReference>
<accession>A0A4V2UR96</accession>
<gene>
    <name evidence="4" type="ORF">EDD59_12326</name>
</gene>
<evidence type="ECO:0000313" key="4">
    <source>
        <dbReference type="EMBL" id="TCS76644.1"/>
    </source>
</evidence>
<comment type="caution">
    <text evidence="4">The sequence shown here is derived from an EMBL/GenBank/DDBJ whole genome shotgun (WGS) entry which is preliminary data.</text>
</comment>
<keyword evidence="5" id="KW-1185">Reference proteome</keyword>
<keyword evidence="2" id="KW-0472">Membrane</keyword>
<evidence type="ECO:0000259" key="3">
    <source>
        <dbReference type="Pfam" id="PF02397"/>
    </source>
</evidence>
<keyword evidence="2" id="KW-1133">Transmembrane helix</keyword>
<dbReference type="AlphaFoldDB" id="A0A4V2UR96"/>
<reference evidence="4 5" key="1">
    <citation type="submission" date="2019-03" db="EMBL/GenBank/DDBJ databases">
        <title>Genomic Encyclopedia of Type Strains, Phase IV (KMG-IV): sequencing the most valuable type-strain genomes for metagenomic binning, comparative biology and taxonomic classification.</title>
        <authorList>
            <person name="Goeker M."/>
        </authorList>
    </citation>
    <scope>NUCLEOTIDE SEQUENCE [LARGE SCALE GENOMIC DNA]</scope>
    <source>
        <strain evidence="4 5">DSM 29489</strain>
    </source>
</reference>
<dbReference type="InterPro" id="IPR003362">
    <property type="entry name" value="Bact_transf"/>
</dbReference>
<dbReference type="Proteomes" id="UP000295726">
    <property type="component" value="Unassembled WGS sequence"/>
</dbReference>
<organism evidence="4 5">
    <name type="scientific">Muricomes intestini</name>
    <dbReference type="NCBI Taxonomy" id="1796634"/>
    <lineage>
        <taxon>Bacteria</taxon>
        <taxon>Bacillati</taxon>
        <taxon>Bacillota</taxon>
        <taxon>Clostridia</taxon>
        <taxon>Lachnospirales</taxon>
        <taxon>Lachnospiraceae</taxon>
        <taxon>Muricomes</taxon>
    </lineage>
</organism>
<keyword evidence="4" id="KW-0808">Transferase</keyword>
<evidence type="ECO:0000256" key="1">
    <source>
        <dbReference type="ARBA" id="ARBA00006464"/>
    </source>
</evidence>
<dbReference type="PANTHER" id="PTHR30576:SF0">
    <property type="entry name" value="UNDECAPRENYL-PHOSPHATE N-ACETYLGALACTOSAMINYL 1-PHOSPHATE TRANSFERASE-RELATED"/>
    <property type="match status" value="1"/>
</dbReference>
<dbReference type="GO" id="GO:0016780">
    <property type="term" value="F:phosphotransferase activity, for other substituted phosphate groups"/>
    <property type="evidence" value="ECO:0007669"/>
    <property type="project" value="TreeGrafter"/>
</dbReference>
<dbReference type="OrthoDB" id="9808602at2"/>
<proteinExistence type="inferred from homology"/>
<sequence>MIPDWEQLPEFMRNDSVKPYYKMLKKKKSALRLKRGLDFFLAFILTAILIPVMAVLAVWIKLDSRGPVFYRQERITRYGKSYRIFKFRTMVVGADKKGPLVTKKQDSRITRCGEILRKLRLDELPQLFNILRGEMSFVGTRPEVRKYVEQYTEEMRATLLLPAGVTSRASIRFKDEDRLLEERQKETGGSVDEVYVEYILPVKMKYNLQYIKHFSFFSDIKVMLDTILAVIK</sequence>
<protein>
    <submittedName>
        <fullName evidence="4">Lipopolysaccharide/colanic/teichoic acid biosynthesis glycosyltransferase</fullName>
    </submittedName>
</protein>
<dbReference type="EMBL" id="SLZZ01000023">
    <property type="protein sequence ID" value="TCS76644.1"/>
    <property type="molecule type" value="Genomic_DNA"/>
</dbReference>
<evidence type="ECO:0000256" key="2">
    <source>
        <dbReference type="SAM" id="Phobius"/>
    </source>
</evidence>
<evidence type="ECO:0000313" key="5">
    <source>
        <dbReference type="Proteomes" id="UP000295726"/>
    </source>
</evidence>
<comment type="similarity">
    <text evidence="1">Belongs to the bacterial sugar transferase family.</text>
</comment>
<name>A0A4V2UR96_9FIRM</name>